<sequence>MCILRMMACFNKIMPHDMCPKLSVHGSRSMIKSSSYNPSLQIPQILTLARICENISIDTSGRKTLHLGIFTSYVMLCCSHGHRCLSPPPQQTLSP</sequence>
<comment type="caution">
    <text evidence="1">The sequence shown here is derived from an EMBL/GenBank/DDBJ whole genome shotgun (WGS) entry which is preliminary data.</text>
</comment>
<dbReference type="Proteomes" id="UP000499080">
    <property type="component" value="Unassembled WGS sequence"/>
</dbReference>
<gene>
    <name evidence="1" type="ORF">AVEN_23996_1</name>
</gene>
<dbReference type="AlphaFoldDB" id="A0A4Y2D219"/>
<protein>
    <submittedName>
        <fullName evidence="1">Uncharacterized protein</fullName>
    </submittedName>
</protein>
<name>A0A4Y2D219_ARAVE</name>
<evidence type="ECO:0000313" key="2">
    <source>
        <dbReference type="Proteomes" id="UP000499080"/>
    </source>
</evidence>
<accession>A0A4Y2D219</accession>
<reference evidence="1 2" key="1">
    <citation type="journal article" date="2019" name="Sci. Rep.">
        <title>Orb-weaving spider Araneus ventricosus genome elucidates the spidroin gene catalogue.</title>
        <authorList>
            <person name="Kono N."/>
            <person name="Nakamura H."/>
            <person name="Ohtoshi R."/>
            <person name="Moran D.A.P."/>
            <person name="Shinohara A."/>
            <person name="Yoshida Y."/>
            <person name="Fujiwara M."/>
            <person name="Mori M."/>
            <person name="Tomita M."/>
            <person name="Arakawa K."/>
        </authorList>
    </citation>
    <scope>NUCLEOTIDE SEQUENCE [LARGE SCALE GENOMIC DNA]</scope>
</reference>
<evidence type="ECO:0000313" key="1">
    <source>
        <dbReference type="EMBL" id="GBM10008.1"/>
    </source>
</evidence>
<dbReference type="EMBL" id="BGPR01000279">
    <property type="protein sequence ID" value="GBM10008.1"/>
    <property type="molecule type" value="Genomic_DNA"/>
</dbReference>
<keyword evidence="2" id="KW-1185">Reference proteome</keyword>
<proteinExistence type="predicted"/>
<organism evidence="1 2">
    <name type="scientific">Araneus ventricosus</name>
    <name type="common">Orbweaver spider</name>
    <name type="synonym">Epeira ventricosa</name>
    <dbReference type="NCBI Taxonomy" id="182803"/>
    <lineage>
        <taxon>Eukaryota</taxon>
        <taxon>Metazoa</taxon>
        <taxon>Ecdysozoa</taxon>
        <taxon>Arthropoda</taxon>
        <taxon>Chelicerata</taxon>
        <taxon>Arachnida</taxon>
        <taxon>Araneae</taxon>
        <taxon>Araneomorphae</taxon>
        <taxon>Entelegynae</taxon>
        <taxon>Araneoidea</taxon>
        <taxon>Araneidae</taxon>
        <taxon>Araneus</taxon>
    </lineage>
</organism>
<dbReference type="OrthoDB" id="6467447at2759"/>